<evidence type="ECO:0000256" key="1">
    <source>
        <dbReference type="SAM" id="MobiDB-lite"/>
    </source>
</evidence>
<dbReference type="AlphaFoldDB" id="A0A9Q0CTT6"/>
<dbReference type="Proteomes" id="UP001151287">
    <property type="component" value="Unassembled WGS sequence"/>
</dbReference>
<keyword evidence="3" id="KW-1185">Reference proteome</keyword>
<evidence type="ECO:0000313" key="3">
    <source>
        <dbReference type="Proteomes" id="UP001151287"/>
    </source>
</evidence>
<dbReference type="PANTHER" id="PTHR34222">
    <property type="entry name" value="GAG_PRE-INTEGRS DOMAIN-CONTAINING PROTEIN"/>
    <property type="match status" value="1"/>
</dbReference>
<dbReference type="PANTHER" id="PTHR34222:SF33">
    <property type="entry name" value="RETROTRANSPOSON GAG DOMAIN-CONTAINING PROTEIN"/>
    <property type="match status" value="1"/>
</dbReference>
<evidence type="ECO:0008006" key="4">
    <source>
        <dbReference type="Google" id="ProtNLM"/>
    </source>
</evidence>
<protein>
    <recommendedName>
        <fullName evidence="4">Retrotransposon Copia-like N-terminal domain-containing protein</fullName>
    </recommendedName>
</protein>
<organism evidence="2 3">
    <name type="scientific">Rhynchospora breviuscula</name>
    <dbReference type="NCBI Taxonomy" id="2022672"/>
    <lineage>
        <taxon>Eukaryota</taxon>
        <taxon>Viridiplantae</taxon>
        <taxon>Streptophyta</taxon>
        <taxon>Embryophyta</taxon>
        <taxon>Tracheophyta</taxon>
        <taxon>Spermatophyta</taxon>
        <taxon>Magnoliopsida</taxon>
        <taxon>Liliopsida</taxon>
        <taxon>Poales</taxon>
        <taxon>Cyperaceae</taxon>
        <taxon>Cyperoideae</taxon>
        <taxon>Rhynchosporeae</taxon>
        <taxon>Rhynchospora</taxon>
    </lineage>
</organism>
<dbReference type="Pfam" id="PF14223">
    <property type="entry name" value="Retrotran_gag_2"/>
    <property type="match status" value="1"/>
</dbReference>
<dbReference type="EMBL" id="JAMQYH010000002">
    <property type="protein sequence ID" value="KAJ1700011.1"/>
    <property type="molecule type" value="Genomic_DNA"/>
</dbReference>
<feature type="compositionally biased region" description="Polar residues" evidence="1">
    <location>
        <begin position="226"/>
        <end position="235"/>
    </location>
</feature>
<feature type="compositionally biased region" description="Basic and acidic residues" evidence="1">
    <location>
        <begin position="236"/>
        <end position="245"/>
    </location>
</feature>
<accession>A0A9Q0CTT6</accession>
<sequence length="356" mass="40868">MSIEISKLTSELLNEKNYMSWAKSVTFALSGRGKLGHVTGSKEKPVPAKSSDITDEEKQKMEEWQMADHCVMSWILASIEPRLSKMFLYTKTAKEMWQKIEGVYGQRNNYCYIYQLKQEIYHATKGTKNHTEYLVELTAKFDELEEYLPPTSDPLELERRQEHEKVYLYLGGLDSSYDAVRSQILLSPELPSFSAVVAMVQREDSRRTAMNKESQEQRHAVESQAFAATSSTSNSDRGRNKGNMDEKCTHCKKNGHTIDRCWVLHPHLKPKWRGERGNQGQWEATKKMGKTLDQEKRGLCVRGEEDGEAAEPNKTTRVEPTEAFRLDRIETQITQLASLLGQKLGQTGLSHQREDW</sequence>
<evidence type="ECO:0000313" key="2">
    <source>
        <dbReference type="EMBL" id="KAJ1700011.1"/>
    </source>
</evidence>
<comment type="caution">
    <text evidence="2">The sequence shown here is derived from an EMBL/GenBank/DDBJ whole genome shotgun (WGS) entry which is preliminary data.</text>
</comment>
<reference evidence="2" key="1">
    <citation type="journal article" date="2022" name="Cell">
        <title>Repeat-based holocentromeres influence genome architecture and karyotype evolution.</title>
        <authorList>
            <person name="Hofstatter P.G."/>
            <person name="Thangavel G."/>
            <person name="Lux T."/>
            <person name="Neumann P."/>
            <person name="Vondrak T."/>
            <person name="Novak P."/>
            <person name="Zhang M."/>
            <person name="Costa L."/>
            <person name="Castellani M."/>
            <person name="Scott A."/>
            <person name="Toegelov H."/>
            <person name="Fuchs J."/>
            <person name="Mata-Sucre Y."/>
            <person name="Dias Y."/>
            <person name="Vanzela A.L.L."/>
            <person name="Huettel B."/>
            <person name="Almeida C.C.S."/>
            <person name="Simkova H."/>
            <person name="Souza G."/>
            <person name="Pedrosa-Harand A."/>
            <person name="Macas J."/>
            <person name="Mayer K.F.X."/>
            <person name="Houben A."/>
            <person name="Marques A."/>
        </authorList>
    </citation>
    <scope>NUCLEOTIDE SEQUENCE</scope>
    <source>
        <strain evidence="2">RhyBre1mFocal</strain>
    </source>
</reference>
<gene>
    <name evidence="2" type="ORF">LUZ63_008523</name>
</gene>
<feature type="region of interest" description="Disordered" evidence="1">
    <location>
        <begin position="206"/>
        <end position="245"/>
    </location>
</feature>
<proteinExistence type="predicted"/>
<dbReference type="OrthoDB" id="637503at2759"/>
<name>A0A9Q0CTT6_9POAL</name>